<organism evidence="17 19">
    <name type="scientific">Aerococcus sanguinicola</name>
    <dbReference type="NCBI Taxonomy" id="119206"/>
    <lineage>
        <taxon>Bacteria</taxon>
        <taxon>Bacillati</taxon>
        <taxon>Bacillota</taxon>
        <taxon>Bacilli</taxon>
        <taxon>Lactobacillales</taxon>
        <taxon>Aerococcaceae</taxon>
        <taxon>Aerococcus</taxon>
    </lineage>
</organism>
<dbReference type="KEGG" id="asan:AWM72_00680"/>
<dbReference type="PANTHER" id="PTHR10285">
    <property type="entry name" value="URIDINE KINASE"/>
    <property type="match status" value="1"/>
</dbReference>
<evidence type="ECO:0000256" key="5">
    <source>
        <dbReference type="ARBA" id="ARBA00012102"/>
    </source>
</evidence>
<evidence type="ECO:0000256" key="14">
    <source>
        <dbReference type="HAMAP-Rule" id="MF_00215"/>
    </source>
</evidence>
<evidence type="ECO:0000256" key="7">
    <source>
        <dbReference type="ARBA" id="ARBA00022490"/>
    </source>
</evidence>
<evidence type="ECO:0000256" key="10">
    <source>
        <dbReference type="ARBA" id="ARBA00022777"/>
    </source>
</evidence>
<dbReference type="AlphaFoldDB" id="A0A109RCT8"/>
<evidence type="ECO:0000256" key="8">
    <source>
        <dbReference type="ARBA" id="ARBA00022679"/>
    </source>
</evidence>
<evidence type="ECO:0000313" key="17">
    <source>
        <dbReference type="EMBL" id="AMB93384.1"/>
    </source>
</evidence>
<keyword evidence="8 14" id="KW-0808">Transferase</keyword>
<keyword evidence="7 14" id="KW-0963">Cytoplasm</keyword>
<accession>A0A109RCT8</accession>
<dbReference type="GO" id="GO:0004594">
    <property type="term" value="F:pantothenate kinase activity"/>
    <property type="evidence" value="ECO:0007669"/>
    <property type="project" value="UniProtKB-UniRule"/>
</dbReference>
<dbReference type="SUPFAM" id="SSF52540">
    <property type="entry name" value="P-loop containing nucleoside triphosphate hydrolases"/>
    <property type="match status" value="1"/>
</dbReference>
<dbReference type="PIRSF" id="PIRSF000545">
    <property type="entry name" value="Pantothenate_kin"/>
    <property type="match status" value="1"/>
</dbReference>
<evidence type="ECO:0000256" key="12">
    <source>
        <dbReference type="ARBA" id="ARBA00022993"/>
    </source>
</evidence>
<feature type="domain" description="Phosphoribulokinase/uridine kinase" evidence="16">
    <location>
        <begin position="89"/>
        <end position="227"/>
    </location>
</feature>
<dbReference type="Pfam" id="PF00485">
    <property type="entry name" value="PRK"/>
    <property type="match status" value="1"/>
</dbReference>
<reference evidence="17 19" key="1">
    <citation type="journal article" date="2016" name="Genome Announc.">
        <title>Complete Genome Sequences of Aerococcus christensenii CCUG 28831T, Aerococcus sanguinicola CCUG 43001T, Aerococcus urinae CCUG 36881T, Aerococcus urinaeequi CCUG 28094T, Aerococcus urinaehominis CCUG 42038 BT, and Aerococcus viridans CCUG 4311T.</title>
        <authorList>
            <person name="Carkaci D."/>
            <person name="Dargis R."/>
            <person name="Nielsen X.C."/>
            <person name="Skovgaard O."/>
            <person name="Fuursted K."/>
            <person name="Christensen J.J."/>
        </authorList>
    </citation>
    <scope>NUCLEOTIDE SEQUENCE [LARGE SCALE GENOMIC DNA]</scope>
    <source>
        <strain evidence="17 19">CCUG43001</strain>
    </source>
</reference>
<dbReference type="Proteomes" id="UP000234239">
    <property type="component" value="Unassembled WGS sequence"/>
</dbReference>
<dbReference type="InterPro" id="IPR027417">
    <property type="entry name" value="P-loop_NTPase"/>
</dbReference>
<dbReference type="Gene3D" id="3.40.50.300">
    <property type="entry name" value="P-loop containing nucleotide triphosphate hydrolases"/>
    <property type="match status" value="1"/>
</dbReference>
<keyword evidence="11 14" id="KW-0067">ATP-binding</keyword>
<keyword evidence="12 14" id="KW-0173">Coenzyme A biosynthesis</keyword>
<dbReference type="GO" id="GO:0015937">
    <property type="term" value="P:coenzyme A biosynthetic process"/>
    <property type="evidence" value="ECO:0007669"/>
    <property type="project" value="UniProtKB-UniRule"/>
</dbReference>
<dbReference type="EMBL" id="PKGY01000001">
    <property type="protein sequence ID" value="PKZ23007.1"/>
    <property type="molecule type" value="Genomic_DNA"/>
</dbReference>
<dbReference type="UniPathway" id="UPA00241">
    <property type="reaction ID" value="UER00352"/>
</dbReference>
<feature type="binding site" evidence="14">
    <location>
        <begin position="94"/>
        <end position="101"/>
    </location>
    <ligand>
        <name>ATP</name>
        <dbReference type="ChEBI" id="CHEBI:30616"/>
    </ligand>
</feature>
<comment type="catalytic activity">
    <reaction evidence="1 14 15">
        <text>(R)-pantothenate + ATP = (R)-4'-phosphopantothenate + ADP + H(+)</text>
        <dbReference type="Rhea" id="RHEA:16373"/>
        <dbReference type="ChEBI" id="CHEBI:10986"/>
        <dbReference type="ChEBI" id="CHEBI:15378"/>
        <dbReference type="ChEBI" id="CHEBI:29032"/>
        <dbReference type="ChEBI" id="CHEBI:30616"/>
        <dbReference type="ChEBI" id="CHEBI:456216"/>
        <dbReference type="EC" id="2.7.1.33"/>
    </reaction>
</comment>
<dbReference type="HAMAP" id="MF_00215">
    <property type="entry name" value="Pantothen_kinase_1"/>
    <property type="match status" value="1"/>
</dbReference>
<evidence type="ECO:0000256" key="6">
    <source>
        <dbReference type="ARBA" id="ARBA00015080"/>
    </source>
</evidence>
<evidence type="ECO:0000256" key="11">
    <source>
        <dbReference type="ARBA" id="ARBA00022840"/>
    </source>
</evidence>
<evidence type="ECO:0000256" key="4">
    <source>
        <dbReference type="ARBA" id="ARBA00006087"/>
    </source>
</evidence>
<evidence type="ECO:0000256" key="13">
    <source>
        <dbReference type="ARBA" id="ARBA00032866"/>
    </source>
</evidence>
<evidence type="ECO:0000313" key="18">
    <source>
        <dbReference type="EMBL" id="PKZ23007.1"/>
    </source>
</evidence>
<dbReference type="GO" id="GO:0005737">
    <property type="term" value="C:cytoplasm"/>
    <property type="evidence" value="ECO:0007669"/>
    <property type="project" value="UniProtKB-SubCell"/>
</dbReference>
<sequence>MIEAETYHIIDRVQWRDYRERVHPSIEIHLTEKQLRKIISLNDELSVTDALEVYEPLTQLIAIYRDNYSRLQRRRNHFLGIEAEVPPFMIAISGSVAVGKSTTARLLRLFLSQAFPDLNVDLVTTDGFLYPNEELVKRGILNRKGFPESYDMPKLLQFLTDVKNNKRNIAFPVYSHENYDIVEGAKQVLKNPNILIVEGINVLQLDDKEQVFVGDFADLSIYVDADTACIERWYYERFKMLMHKAAENPDNHHYRYSQMEEDQAMAEAKRIWQEINLVNLNEYILPTRNRADMVIHKRDNHYIDQLWMKKY</sequence>
<dbReference type="GeneID" id="92902587"/>
<comment type="similarity">
    <text evidence="4 14 15">Belongs to the prokaryotic pantothenate kinase family.</text>
</comment>
<comment type="pathway">
    <text evidence="3 14 15">Cofactor biosynthesis; coenzyme A biosynthesis; CoA from (R)-pantothenate: step 1/5.</text>
</comment>
<evidence type="ECO:0000313" key="20">
    <source>
        <dbReference type="Proteomes" id="UP000234239"/>
    </source>
</evidence>
<evidence type="ECO:0000256" key="9">
    <source>
        <dbReference type="ARBA" id="ARBA00022741"/>
    </source>
</evidence>
<dbReference type="Proteomes" id="UP000069912">
    <property type="component" value="Chromosome"/>
</dbReference>
<evidence type="ECO:0000313" key="19">
    <source>
        <dbReference type="Proteomes" id="UP000069912"/>
    </source>
</evidence>
<dbReference type="InterPro" id="IPR004566">
    <property type="entry name" value="PanK"/>
</dbReference>
<reference evidence="18 20" key="3">
    <citation type="submission" date="2017-12" db="EMBL/GenBank/DDBJ databases">
        <title>Phylogenetic diversity of female urinary microbiome.</title>
        <authorList>
            <person name="Thomas-White K."/>
            <person name="Wolfe A.J."/>
        </authorList>
    </citation>
    <scope>NUCLEOTIDE SEQUENCE [LARGE SCALE GENOMIC DNA]</scope>
    <source>
        <strain evidence="18 20">UMB0139</strain>
    </source>
</reference>
<evidence type="ECO:0000256" key="3">
    <source>
        <dbReference type="ARBA" id="ARBA00005225"/>
    </source>
</evidence>
<evidence type="ECO:0000256" key="2">
    <source>
        <dbReference type="ARBA" id="ARBA00004496"/>
    </source>
</evidence>
<name>A0A109RCT8_9LACT</name>
<reference evidence="19" key="2">
    <citation type="submission" date="2016-01" db="EMBL/GenBank/DDBJ databases">
        <title>Six Aerococcus type strain genome sequencing and assembly using PacBio and Illumina Hiseq.</title>
        <authorList>
            <person name="Carkaci D."/>
            <person name="Dargis R."/>
            <person name="Nielsen X.C."/>
            <person name="Skovgaard O."/>
            <person name="Fuursted K."/>
            <person name="Christensen J.J."/>
        </authorList>
    </citation>
    <scope>NUCLEOTIDE SEQUENCE [LARGE SCALE GENOMIC DNA]</scope>
    <source>
        <strain evidence="19">CCUG43001</strain>
    </source>
</reference>
<dbReference type="CDD" id="cd02025">
    <property type="entry name" value="PanK"/>
    <property type="match status" value="1"/>
</dbReference>
<evidence type="ECO:0000256" key="1">
    <source>
        <dbReference type="ARBA" id="ARBA00001206"/>
    </source>
</evidence>
<dbReference type="InterPro" id="IPR006083">
    <property type="entry name" value="PRK/URK"/>
</dbReference>
<keyword evidence="10 14" id="KW-0418">Kinase</keyword>
<keyword evidence="19" id="KW-1185">Reference proteome</keyword>
<dbReference type="EMBL" id="CP014160">
    <property type="protein sequence ID" value="AMB93384.1"/>
    <property type="molecule type" value="Genomic_DNA"/>
</dbReference>
<evidence type="ECO:0000259" key="16">
    <source>
        <dbReference type="Pfam" id="PF00485"/>
    </source>
</evidence>
<protein>
    <recommendedName>
        <fullName evidence="6 14">Pantothenate kinase</fullName>
        <ecNumber evidence="5 14">2.7.1.33</ecNumber>
    </recommendedName>
    <alternativeName>
        <fullName evidence="13 14">Pantothenic acid kinase</fullName>
    </alternativeName>
</protein>
<dbReference type="NCBIfam" id="TIGR00554">
    <property type="entry name" value="panK_bact"/>
    <property type="match status" value="1"/>
</dbReference>
<dbReference type="RefSeq" id="WP_067971707.1">
    <property type="nucleotide sequence ID" value="NZ_CAJHKM010000003.1"/>
</dbReference>
<proteinExistence type="inferred from homology"/>
<gene>
    <name evidence="14" type="primary">coaA</name>
    <name evidence="17" type="ORF">AWM72_00680</name>
    <name evidence="18" type="ORF">CYJ28_00165</name>
</gene>
<dbReference type="OrthoDB" id="1550976at2"/>
<dbReference type="EC" id="2.7.1.33" evidence="5 14"/>
<comment type="subcellular location">
    <subcellularLocation>
        <location evidence="2 14 15">Cytoplasm</location>
    </subcellularLocation>
</comment>
<evidence type="ECO:0000256" key="15">
    <source>
        <dbReference type="RuleBase" id="RU003530"/>
    </source>
</evidence>
<keyword evidence="9 14" id="KW-0547">Nucleotide-binding</keyword>
<dbReference type="GO" id="GO:0005524">
    <property type="term" value="F:ATP binding"/>
    <property type="evidence" value="ECO:0007669"/>
    <property type="project" value="UniProtKB-UniRule"/>
</dbReference>